<dbReference type="RefSeq" id="WP_013384864.1">
    <property type="nucleotide sequence ID" value="NC_017384.1"/>
</dbReference>
<reference evidence="1 2" key="1">
    <citation type="journal article" date="2011" name="J. Bacteriol.">
        <title>Complete genome sequence of the industrial strain Ketogulonicigenium vulgare WSH-001.</title>
        <authorList>
            <person name="Liu L."/>
            <person name="Li Y."/>
            <person name="Zhang J."/>
            <person name="Zhou Z."/>
            <person name="Liu J."/>
            <person name="Li X."/>
            <person name="Zhou J."/>
            <person name="Du G."/>
            <person name="Wang L."/>
            <person name="Chen J."/>
        </authorList>
    </citation>
    <scope>NUCLEOTIDE SEQUENCE [LARGE SCALE GENOMIC DNA]</scope>
    <source>
        <strain evidence="1 2">WSH-001</strain>
    </source>
</reference>
<evidence type="ECO:0000313" key="1">
    <source>
        <dbReference type="EMBL" id="AEM41508.1"/>
    </source>
</evidence>
<keyword evidence="2" id="KW-1185">Reference proteome</keyword>
<dbReference type="InterPro" id="IPR007838">
    <property type="entry name" value="Cell_div_ZapA-like"/>
</dbReference>
<dbReference type="AlphaFoldDB" id="F9YAH7"/>
<proteinExistence type="predicted"/>
<organism evidence="1 2">
    <name type="scientific">Ketogulonicigenium vulgare (strain WSH-001)</name>
    <dbReference type="NCBI Taxonomy" id="759362"/>
    <lineage>
        <taxon>Bacteria</taxon>
        <taxon>Pseudomonadati</taxon>
        <taxon>Pseudomonadota</taxon>
        <taxon>Alphaproteobacteria</taxon>
        <taxon>Rhodobacterales</taxon>
        <taxon>Roseobacteraceae</taxon>
        <taxon>Ketogulonicigenium</taxon>
    </lineage>
</organism>
<dbReference type="OrthoDB" id="9797575at2"/>
<dbReference type="KEGG" id="kvl:KVU_1669"/>
<gene>
    <name evidence="1" type="ordered locus">KVU_1669</name>
</gene>
<accession>F9YAH7</accession>
<dbReference type="HOGENOM" id="CLU_133828_0_0_5"/>
<dbReference type="Pfam" id="PF05164">
    <property type="entry name" value="ZapA"/>
    <property type="match status" value="1"/>
</dbReference>
<dbReference type="EMBL" id="CP002018">
    <property type="protein sequence ID" value="AEM41508.1"/>
    <property type="molecule type" value="Genomic_DNA"/>
</dbReference>
<dbReference type="eggNOG" id="COG3027">
    <property type="taxonomic scope" value="Bacteria"/>
</dbReference>
<evidence type="ECO:0000313" key="2">
    <source>
        <dbReference type="Proteomes" id="UP000000692"/>
    </source>
</evidence>
<protein>
    <recommendedName>
        <fullName evidence="3">Cell division protein ZapA</fullName>
    </recommendedName>
</protein>
<dbReference type="Proteomes" id="UP000000692">
    <property type="component" value="Chromosome"/>
</dbReference>
<evidence type="ECO:0008006" key="3">
    <source>
        <dbReference type="Google" id="ProtNLM"/>
    </source>
</evidence>
<dbReference type="SUPFAM" id="SSF102829">
    <property type="entry name" value="Cell division protein ZapA-like"/>
    <property type="match status" value="1"/>
</dbReference>
<sequence length="155" mass="17154">MPQINVMIGNRQFEVACNPGEEQFVTGAAARLDTEAQAFAAQLGRMPESRMLLMAGLMLADRTGALEEELTALRHHVGTLEARLAQTPTRVEVEVERVVEVPVEVPVEVQVEVERLVEVPVEVISEEVVAAYEAMVERVEALMRAAETRFGIEQK</sequence>
<dbReference type="InterPro" id="IPR036192">
    <property type="entry name" value="Cell_div_ZapA-like_sf"/>
</dbReference>
<name>F9YAH7_KETVW</name>